<evidence type="ECO:0000259" key="1">
    <source>
        <dbReference type="PROSITE" id="PS51186"/>
    </source>
</evidence>
<dbReference type="GO" id="GO:0016747">
    <property type="term" value="F:acyltransferase activity, transferring groups other than amino-acyl groups"/>
    <property type="evidence" value="ECO:0007669"/>
    <property type="project" value="InterPro"/>
</dbReference>
<dbReference type="Gene3D" id="3.40.630.30">
    <property type="match status" value="1"/>
</dbReference>
<dbReference type="InterPro" id="IPR016181">
    <property type="entry name" value="Acyl_CoA_acyltransferase"/>
</dbReference>
<sequence length="150" mass="16943">MKIKHAISDKEKSELDQLLWDVLWKPLGLPRDIRQSFKLNNPQIDLVAVDNGVVIGGLMANWLSENEIEIRHIAVSSDFQGLSVGKHLVKKLIKLVQKDNSVKIQTCARNTSVGFFTKLGFISIGEPLEHQDFARHGIKFQQMYIGHVAN</sequence>
<organism evidence="2">
    <name type="scientific">groundwater metagenome</name>
    <dbReference type="NCBI Taxonomy" id="717931"/>
    <lineage>
        <taxon>unclassified sequences</taxon>
        <taxon>metagenomes</taxon>
        <taxon>ecological metagenomes</taxon>
    </lineage>
</organism>
<dbReference type="PROSITE" id="PS51186">
    <property type="entry name" value="GNAT"/>
    <property type="match status" value="1"/>
</dbReference>
<proteinExistence type="predicted"/>
<gene>
    <name evidence="2" type="ORF">MSIBF_A510001</name>
</gene>
<evidence type="ECO:0000313" key="2">
    <source>
        <dbReference type="EMBL" id="CEG13796.1"/>
    </source>
</evidence>
<dbReference type="SUPFAM" id="SSF55729">
    <property type="entry name" value="Acyl-CoA N-acyltransferases (Nat)"/>
    <property type="match status" value="1"/>
</dbReference>
<name>A0A098EE48_9ZZZZ</name>
<feature type="domain" description="N-acetyltransferase" evidence="1">
    <location>
        <begin position="1"/>
        <end position="145"/>
    </location>
</feature>
<dbReference type="CDD" id="cd04301">
    <property type="entry name" value="NAT_SF"/>
    <property type="match status" value="1"/>
</dbReference>
<dbReference type="InterPro" id="IPR000182">
    <property type="entry name" value="GNAT_dom"/>
</dbReference>
<protein>
    <submittedName>
        <fullName evidence="2">Putative GCN5-related N-acetyltransferase</fullName>
    </submittedName>
</protein>
<accession>A0A098EE48</accession>
<keyword evidence="2" id="KW-0808">Transferase</keyword>
<dbReference type="Pfam" id="PF00583">
    <property type="entry name" value="Acetyltransf_1"/>
    <property type="match status" value="1"/>
</dbReference>
<dbReference type="AlphaFoldDB" id="A0A098EE48"/>
<dbReference type="EMBL" id="CCXY01000415">
    <property type="protein sequence ID" value="CEG13796.1"/>
    <property type="molecule type" value="Genomic_DNA"/>
</dbReference>
<reference evidence="2" key="1">
    <citation type="submission" date="2014-09" db="EMBL/GenBank/DDBJ databases">
        <authorList>
            <person name="Probst J Alexander"/>
        </authorList>
    </citation>
    <scope>NUCLEOTIDE SEQUENCE</scope>
</reference>